<dbReference type="EMBL" id="VJSY01000048">
    <property type="protein sequence ID" value="MDR8756815.1"/>
    <property type="molecule type" value="Genomic_DNA"/>
</dbReference>
<keyword evidence="2" id="KW-1185">Reference proteome</keyword>
<evidence type="ECO:0000313" key="2">
    <source>
        <dbReference type="Proteomes" id="UP001248067"/>
    </source>
</evidence>
<dbReference type="RefSeq" id="WP_175897120.1">
    <property type="nucleotide sequence ID" value="NZ_CADFDQ010000031.1"/>
</dbReference>
<dbReference type="Proteomes" id="UP001248067">
    <property type="component" value="Unassembled WGS sequence"/>
</dbReference>
<reference evidence="1 2" key="1">
    <citation type="submission" date="2019-06" db="EMBL/GenBank/DDBJ databases">
        <title>Evolution of Burkholderia multivorans in the lungs of Cystic Fibrosis patients.</title>
        <authorList>
            <person name="Moreira L.M."/>
        </authorList>
    </citation>
    <scope>NUCLEOTIDE SEQUENCE [LARGE SCALE GENOMIC DNA]</scope>
    <source>
        <strain evidence="1 2">VC13239</strain>
    </source>
</reference>
<evidence type="ECO:0000313" key="1">
    <source>
        <dbReference type="EMBL" id="MDR8756815.1"/>
    </source>
</evidence>
<sequence>MSSTLKRMFSDLADARRLRRASRDLSKQRQQAIEQIFDTDLAYVREVFAETPTAIRSESLPDYPGAVWTGDLGVSAFYVTQDVEVEQFPIYVNLVVKGRERVGPCQYVRDGSLHTFFSAADRYSGKQVSLLTNDVELVRSVSVSGFNPPPPWLAWYELGPLIFNLQGDAQYWFENVWDRYWESLGLDEQEVFIERQRSSTGAYLSEREWTEWLEAIRTRDVRYRERSRVRNTFE</sequence>
<proteinExistence type="predicted"/>
<protein>
    <submittedName>
        <fullName evidence="1">Uncharacterized protein</fullName>
    </submittedName>
</protein>
<gene>
    <name evidence="1" type="ORF">FEQ00_05255</name>
</gene>
<organism evidence="1 2">
    <name type="scientific">Burkholderia pseudomultivorans</name>
    <dbReference type="NCBI Taxonomy" id="1207504"/>
    <lineage>
        <taxon>Bacteria</taxon>
        <taxon>Pseudomonadati</taxon>
        <taxon>Pseudomonadota</taxon>
        <taxon>Betaproteobacteria</taxon>
        <taxon>Burkholderiales</taxon>
        <taxon>Burkholderiaceae</taxon>
        <taxon>Burkholderia</taxon>
        <taxon>Burkholderia cepacia complex</taxon>
    </lineage>
</organism>
<accession>A0ABU2EAB4</accession>
<name>A0ABU2EAB4_9BURK</name>
<comment type="caution">
    <text evidence="1">The sequence shown here is derived from an EMBL/GenBank/DDBJ whole genome shotgun (WGS) entry which is preliminary data.</text>
</comment>